<dbReference type="GO" id="GO:0000160">
    <property type="term" value="P:phosphorelay signal transduction system"/>
    <property type="evidence" value="ECO:0007669"/>
    <property type="project" value="UniProtKB-KW"/>
</dbReference>
<reference evidence="5" key="2">
    <citation type="submission" date="2018-05" db="EMBL/GenBank/DDBJ databases">
        <title>OmerRS3 (Oryza meridionalis Reference Sequence Version 3).</title>
        <authorList>
            <person name="Zhang J."/>
            <person name="Kudrna D."/>
            <person name="Lee S."/>
            <person name="Talag J."/>
            <person name="Welchert J."/>
            <person name="Wing R.A."/>
        </authorList>
    </citation>
    <scope>NUCLEOTIDE SEQUENCE [LARGE SCALE GENOMIC DNA]</scope>
    <source>
        <strain evidence="5">cv. OR44</strain>
    </source>
</reference>
<evidence type="ECO:0000256" key="2">
    <source>
        <dbReference type="PROSITE-ProRule" id="PRU00169"/>
    </source>
</evidence>
<reference evidence="5" key="1">
    <citation type="submission" date="2015-04" db="UniProtKB">
        <authorList>
            <consortium name="EnsemblPlants"/>
        </authorList>
    </citation>
    <scope>IDENTIFICATION</scope>
</reference>
<name>A0A0E0DCS4_9ORYZ</name>
<dbReference type="STRING" id="40149.A0A0E0DCS4"/>
<evidence type="ECO:0000313" key="5">
    <source>
        <dbReference type="EnsemblPlants" id="OMERI04G07760.1"/>
    </source>
</evidence>
<dbReference type="InterPro" id="IPR001789">
    <property type="entry name" value="Sig_transdc_resp-reg_receiver"/>
</dbReference>
<dbReference type="InterPro" id="IPR011006">
    <property type="entry name" value="CheY-like_superfamily"/>
</dbReference>
<dbReference type="InterPro" id="IPR045279">
    <property type="entry name" value="ARR-like"/>
</dbReference>
<organism evidence="5">
    <name type="scientific">Oryza meridionalis</name>
    <dbReference type="NCBI Taxonomy" id="40149"/>
    <lineage>
        <taxon>Eukaryota</taxon>
        <taxon>Viridiplantae</taxon>
        <taxon>Streptophyta</taxon>
        <taxon>Embryophyta</taxon>
        <taxon>Tracheophyta</taxon>
        <taxon>Spermatophyta</taxon>
        <taxon>Magnoliopsida</taxon>
        <taxon>Liliopsida</taxon>
        <taxon>Poales</taxon>
        <taxon>Poaceae</taxon>
        <taxon>BOP clade</taxon>
        <taxon>Oryzoideae</taxon>
        <taxon>Oryzeae</taxon>
        <taxon>Oryzinae</taxon>
        <taxon>Oryza</taxon>
    </lineage>
</organism>
<evidence type="ECO:0000313" key="6">
    <source>
        <dbReference type="Proteomes" id="UP000008021"/>
    </source>
</evidence>
<protein>
    <recommendedName>
        <fullName evidence="4">Response regulatory domain-containing protein</fullName>
    </recommendedName>
</protein>
<accession>A0A0E0DCS4</accession>
<dbReference type="EnsemblPlants" id="OMERI04G07760.1">
    <property type="protein sequence ID" value="OMERI04G07760.1"/>
    <property type="gene ID" value="OMERI04G07760"/>
</dbReference>
<dbReference type="PANTHER" id="PTHR43874">
    <property type="entry name" value="TWO-COMPONENT RESPONSE REGULATOR"/>
    <property type="match status" value="1"/>
</dbReference>
<dbReference type="Gramene" id="OMERI04G07760.1">
    <property type="protein sequence ID" value="OMERI04G07760.1"/>
    <property type="gene ID" value="OMERI04G07760"/>
</dbReference>
<dbReference type="GO" id="GO:0009736">
    <property type="term" value="P:cytokinin-activated signaling pathway"/>
    <property type="evidence" value="ECO:0007669"/>
    <property type="project" value="InterPro"/>
</dbReference>
<evidence type="ECO:0000256" key="3">
    <source>
        <dbReference type="SAM" id="MobiDB-lite"/>
    </source>
</evidence>
<dbReference type="PROSITE" id="PS50110">
    <property type="entry name" value="RESPONSE_REGULATORY"/>
    <property type="match status" value="1"/>
</dbReference>
<keyword evidence="1" id="KW-0902">Two-component regulatory system</keyword>
<sequence length="288" mass="31695">MLNVMVIDEDKCHAYSTSSMLTQFNFCVTVYTSPIKALDFLENHAQDFDLVLVEVHMEELNGFAFLTASRKIHKSIQVINLKVLRMEKIKGLLQDDSSKNTKVMKNKGTIDCNQIAMHVHQMQVINGDDVYTAMRRSLHLGTIFDESNYSNDPCSNEDEAGEDEIGGYGCANEANATHSSDDHNVVVPDLSCNIADDVSREIMSKATTCVDHRKQDTTPSDGPAAISADEANATFSTGNLQQVNVIVTCNGDGSQESIQKSTCDDQHAPIGSKPETFRLVNYSDSESD</sequence>
<keyword evidence="6" id="KW-1185">Reference proteome</keyword>
<dbReference type="HOGENOM" id="CLU_1196548_0_0_1"/>
<dbReference type="SUPFAM" id="SSF52172">
    <property type="entry name" value="CheY-like"/>
    <property type="match status" value="1"/>
</dbReference>
<evidence type="ECO:0000256" key="1">
    <source>
        <dbReference type="ARBA" id="ARBA00023012"/>
    </source>
</evidence>
<dbReference type="PANTHER" id="PTHR43874:SF92">
    <property type="entry name" value="TWO-COMPONENT RESPONSE REGULATOR ORR28"/>
    <property type="match status" value="1"/>
</dbReference>
<proteinExistence type="predicted"/>
<feature type="region of interest" description="Disordered" evidence="3">
    <location>
        <begin position="258"/>
        <end position="288"/>
    </location>
</feature>
<dbReference type="Gene3D" id="3.40.50.2300">
    <property type="match status" value="1"/>
</dbReference>
<dbReference type="Proteomes" id="UP000008021">
    <property type="component" value="Chromosome 4"/>
</dbReference>
<feature type="domain" description="Response regulatory" evidence="4">
    <location>
        <begin position="3"/>
        <end position="120"/>
    </location>
</feature>
<comment type="caution">
    <text evidence="2">Lacks conserved residue(s) required for the propagation of feature annotation.</text>
</comment>
<dbReference type="AlphaFoldDB" id="A0A0E0DCS4"/>
<evidence type="ECO:0000259" key="4">
    <source>
        <dbReference type="PROSITE" id="PS50110"/>
    </source>
</evidence>